<dbReference type="AlphaFoldDB" id="A0A975YED0"/>
<dbReference type="Proteomes" id="UP000693972">
    <property type="component" value="Unassembled WGS sequence"/>
</dbReference>
<proteinExistence type="predicted"/>
<reference evidence="1 2" key="1">
    <citation type="submission" date="2021-07" db="EMBL/GenBank/DDBJ databases">
        <title>Karlodiniumbacter phycospheric gen. nov., sp. nov., a phycosphere bacterium isolated from karlodinium veneficum.</title>
        <authorList>
            <person name="Peng Y."/>
            <person name="Jiang L."/>
            <person name="Lee J."/>
        </authorList>
    </citation>
    <scope>NUCLEOTIDE SEQUENCE</scope>
    <source>
        <strain evidence="1 2">N5</strain>
    </source>
</reference>
<organism evidence="1">
    <name type="scientific">Gymnodinialimonas phycosphaerae</name>
    <dbReference type="NCBI Taxonomy" id="2841589"/>
    <lineage>
        <taxon>Bacteria</taxon>
        <taxon>Pseudomonadati</taxon>
        <taxon>Pseudomonadota</taxon>
        <taxon>Alphaproteobacteria</taxon>
        <taxon>Rhodobacterales</taxon>
        <taxon>Paracoccaceae</taxon>
        <taxon>Gymnodinialimonas</taxon>
    </lineage>
</organism>
<sequence length="144" mass="16168">MAKIRLNVYFDPDLFDQLEATATSRRVPMTHIVEAALASFLTPDEADQREAALVRRLDRMMRAIERFERDQEITGEALALFIRFWLSAIPPVQDDLREAAMAQGKERYTGFVENLARRLAKGSTLAKELSRNVKGDAADTAGGI</sequence>
<protein>
    <submittedName>
        <fullName evidence="1">CopG family transcriptional regulator</fullName>
    </submittedName>
</protein>
<dbReference type="EMBL" id="CP078073">
    <property type="protein sequence ID" value="QXL86228.1"/>
    <property type="molecule type" value="Genomic_DNA"/>
</dbReference>
<dbReference type="RefSeq" id="WP_257893187.1">
    <property type="nucleotide sequence ID" value="NZ_JAIMBW010000001.1"/>
</dbReference>
<evidence type="ECO:0000313" key="2">
    <source>
        <dbReference type="Proteomes" id="UP000693972"/>
    </source>
</evidence>
<gene>
    <name evidence="1" type="ORF">KUL25_12135</name>
</gene>
<accession>A0A975YED0</accession>
<name>A0A975YED0_9RHOB</name>
<evidence type="ECO:0000313" key="1">
    <source>
        <dbReference type="EMBL" id="QXL86228.1"/>
    </source>
</evidence>
<keyword evidence="2" id="KW-1185">Reference proteome</keyword>
<dbReference type="EMBL" id="JAIMBW010000001">
    <property type="protein sequence ID" value="MBY4893512.1"/>
    <property type="molecule type" value="Genomic_DNA"/>
</dbReference>